<dbReference type="InterPro" id="IPR001594">
    <property type="entry name" value="Palmitoyltrfase_DHHC"/>
</dbReference>
<feature type="transmembrane region" description="Helical" evidence="7">
    <location>
        <begin position="198"/>
        <end position="224"/>
    </location>
</feature>
<evidence type="ECO:0000256" key="2">
    <source>
        <dbReference type="ARBA" id="ARBA00022679"/>
    </source>
</evidence>
<sequence>MLRATKRPTFQWGKALPVIFIVALIVSLYSIYMAFHIVPLWGLGSSWSPLAADRTTAFAHTIVFHVFFVLLVLCYVQVVRTEPGSIPDTGEWDCLVDEGAATPPAEGQPVTQETKRSGQRRRCRFCNKWKPDRAHHCRVCNSCVLKMDHHCPWIYNCVGYHNHKHFFLLLMYSPICCLFVTVTMVPTAWNSIEDEAPFVVMFFLLFGETLSLFLGVVTAGFLCFHIVLVSMNMTTIECCEKRRSGAKSLWDKGCVGNWAEVLGTNPFLWLVPFGPSPGDGLKFVSESTRLTADLESSRLGKRRIKRDNKGGLDGSLLISDGSLWPGGVRGKERGVYGPVGGATRPPSVARGHEREDPQASANPGGGRGGEVGEIGVSGSPAGGGGGDGKCVRQFAISVNH</sequence>
<feature type="transmembrane region" description="Helical" evidence="7">
    <location>
        <begin position="57"/>
        <end position="76"/>
    </location>
</feature>
<feature type="compositionally biased region" description="Gly residues" evidence="8">
    <location>
        <begin position="363"/>
        <end position="372"/>
    </location>
</feature>
<comment type="domain">
    <text evidence="7">The DHHC domain is required for palmitoyltransferase activity.</text>
</comment>
<feature type="domain" description="Palmitoyltransferase DHHC" evidence="9">
    <location>
        <begin position="118"/>
        <end position="241"/>
    </location>
</feature>
<evidence type="ECO:0000256" key="1">
    <source>
        <dbReference type="ARBA" id="ARBA00004141"/>
    </source>
</evidence>
<keyword evidence="4 7" id="KW-1133">Transmembrane helix</keyword>
<dbReference type="PROSITE" id="PS50216">
    <property type="entry name" value="DHHC"/>
    <property type="match status" value="1"/>
</dbReference>
<dbReference type="AlphaFoldDB" id="A0A0G4G130"/>
<keyword evidence="6 7" id="KW-0012">Acyltransferase</keyword>
<dbReference type="InterPro" id="IPR039859">
    <property type="entry name" value="PFA4/ZDH16/20/ERF2-like"/>
</dbReference>
<evidence type="ECO:0000256" key="6">
    <source>
        <dbReference type="ARBA" id="ARBA00023315"/>
    </source>
</evidence>
<name>A0A0G4G130_9ALVE</name>
<comment type="similarity">
    <text evidence="7">Belongs to the DHHC palmitoyltransferase family.</text>
</comment>
<keyword evidence="2 7" id="KW-0808">Transferase</keyword>
<dbReference type="GO" id="GO:0016020">
    <property type="term" value="C:membrane"/>
    <property type="evidence" value="ECO:0007669"/>
    <property type="project" value="UniProtKB-SubCell"/>
</dbReference>
<evidence type="ECO:0000256" key="3">
    <source>
        <dbReference type="ARBA" id="ARBA00022692"/>
    </source>
</evidence>
<dbReference type="EMBL" id="CDMZ01000783">
    <property type="protein sequence ID" value="CEM21372.1"/>
    <property type="molecule type" value="Genomic_DNA"/>
</dbReference>
<dbReference type="Pfam" id="PF01529">
    <property type="entry name" value="DHHC"/>
    <property type="match status" value="1"/>
</dbReference>
<dbReference type="EC" id="2.3.1.225" evidence="7"/>
<feature type="transmembrane region" description="Helical" evidence="7">
    <location>
        <begin position="12"/>
        <end position="37"/>
    </location>
</feature>
<comment type="subcellular location">
    <subcellularLocation>
        <location evidence="1">Membrane</location>
        <topology evidence="1">Multi-pass membrane protein</topology>
    </subcellularLocation>
</comment>
<proteinExistence type="inferred from homology"/>
<evidence type="ECO:0000256" key="5">
    <source>
        <dbReference type="ARBA" id="ARBA00023136"/>
    </source>
</evidence>
<dbReference type="PhylomeDB" id="A0A0G4G130"/>
<dbReference type="GO" id="GO:0019706">
    <property type="term" value="F:protein-cysteine S-palmitoyltransferase activity"/>
    <property type="evidence" value="ECO:0007669"/>
    <property type="project" value="UniProtKB-EC"/>
</dbReference>
<gene>
    <name evidence="10" type="ORF">Cvel_19635</name>
</gene>
<feature type="region of interest" description="Disordered" evidence="8">
    <location>
        <begin position="329"/>
        <end position="390"/>
    </location>
</feature>
<keyword evidence="3 7" id="KW-0812">Transmembrane</keyword>
<feature type="transmembrane region" description="Helical" evidence="7">
    <location>
        <begin position="166"/>
        <end position="186"/>
    </location>
</feature>
<reference evidence="10" key="1">
    <citation type="submission" date="2014-11" db="EMBL/GenBank/DDBJ databases">
        <authorList>
            <person name="Otto D Thomas"/>
            <person name="Naeem Raeece"/>
        </authorList>
    </citation>
    <scope>NUCLEOTIDE SEQUENCE</scope>
</reference>
<evidence type="ECO:0000256" key="7">
    <source>
        <dbReference type="RuleBase" id="RU079119"/>
    </source>
</evidence>
<dbReference type="VEuPathDB" id="CryptoDB:Cvel_19635"/>
<evidence type="ECO:0000259" key="9">
    <source>
        <dbReference type="Pfam" id="PF01529"/>
    </source>
</evidence>
<keyword evidence="5 7" id="KW-0472">Membrane</keyword>
<evidence type="ECO:0000256" key="8">
    <source>
        <dbReference type="SAM" id="MobiDB-lite"/>
    </source>
</evidence>
<evidence type="ECO:0000256" key="4">
    <source>
        <dbReference type="ARBA" id="ARBA00022989"/>
    </source>
</evidence>
<organism evidence="10">
    <name type="scientific">Chromera velia CCMP2878</name>
    <dbReference type="NCBI Taxonomy" id="1169474"/>
    <lineage>
        <taxon>Eukaryota</taxon>
        <taxon>Sar</taxon>
        <taxon>Alveolata</taxon>
        <taxon>Colpodellida</taxon>
        <taxon>Chromeraceae</taxon>
        <taxon>Chromera</taxon>
    </lineage>
</organism>
<accession>A0A0G4G130</accession>
<comment type="catalytic activity">
    <reaction evidence="7">
        <text>L-cysteinyl-[protein] + hexadecanoyl-CoA = S-hexadecanoyl-L-cysteinyl-[protein] + CoA</text>
        <dbReference type="Rhea" id="RHEA:36683"/>
        <dbReference type="Rhea" id="RHEA-COMP:10131"/>
        <dbReference type="Rhea" id="RHEA-COMP:11032"/>
        <dbReference type="ChEBI" id="CHEBI:29950"/>
        <dbReference type="ChEBI" id="CHEBI:57287"/>
        <dbReference type="ChEBI" id="CHEBI:57379"/>
        <dbReference type="ChEBI" id="CHEBI:74151"/>
        <dbReference type="EC" id="2.3.1.225"/>
    </reaction>
</comment>
<evidence type="ECO:0000313" key="10">
    <source>
        <dbReference type="EMBL" id="CEM21372.1"/>
    </source>
</evidence>
<protein>
    <recommendedName>
        <fullName evidence="7">Palmitoyltransferase</fullName>
        <ecNumber evidence="7">2.3.1.225</ecNumber>
    </recommendedName>
</protein>
<dbReference type="PANTHER" id="PTHR12246">
    <property type="entry name" value="PALMITOYLTRANSFERASE ZDHHC16"/>
    <property type="match status" value="1"/>
</dbReference>